<dbReference type="InterPro" id="IPR036396">
    <property type="entry name" value="Cyt_P450_sf"/>
</dbReference>
<comment type="similarity">
    <text evidence="1">Belongs to the cytochrome P450 family.</text>
</comment>
<evidence type="ECO:0000256" key="1">
    <source>
        <dbReference type="ARBA" id="ARBA00010617"/>
    </source>
</evidence>
<proteinExistence type="inferred from homology"/>
<dbReference type="Gene3D" id="1.10.630.10">
    <property type="entry name" value="Cytochrome P450"/>
    <property type="match status" value="1"/>
</dbReference>
<dbReference type="GO" id="GO:0016705">
    <property type="term" value="F:oxidoreductase activity, acting on paired donors, with incorporation or reduction of molecular oxygen"/>
    <property type="evidence" value="ECO:0007669"/>
    <property type="project" value="InterPro"/>
</dbReference>
<dbReference type="Proteomes" id="UP000006263">
    <property type="component" value="Unassembled WGS sequence"/>
</dbReference>
<sequence length="385" mass="43545">MKKYQSSDPFKDARVTSGCAHMNDQDDPVTMILRLKDVRKTAHNWKTFQSGATPGRIVIPSEVNIRDTRQIPFEVDPPLHGSFRSLLDPWFKRPLEEHYQETLAQQVNALVDDVLKAESIDVVEDFALCLQSRALTLLLNTDVGEADTWISWGTHVFRSEDDPLDGDKAAILYDYIDEKIKASSPNPEGDLYSVLLAAEVEGKKLTHEEIKGIMILTFAGGRDTVINAVTNTISYFAQHPESLDRLRKEPEIIGRAIEELIRYFTPLTQMGRVVTQDTQVCEHAIKANSRVSLCWASANRDESVFESPNDVILDRKLNPHVSFGFSHHNCLGATHARQIMRVLIETLVAKVGSIDIIDFEENIENLGEFERKVGFRQLNINIHPR</sequence>
<organism evidence="2 3">
    <name type="scientific">Paraglaciecola mesophila KMM 241</name>
    <dbReference type="NCBI Taxonomy" id="1128912"/>
    <lineage>
        <taxon>Bacteria</taxon>
        <taxon>Pseudomonadati</taxon>
        <taxon>Pseudomonadota</taxon>
        <taxon>Gammaproteobacteria</taxon>
        <taxon>Alteromonadales</taxon>
        <taxon>Alteromonadaceae</taxon>
        <taxon>Paraglaciecola</taxon>
    </lineage>
</organism>
<dbReference type="eggNOG" id="COG2124">
    <property type="taxonomic scope" value="Bacteria"/>
</dbReference>
<dbReference type="GO" id="GO:0005506">
    <property type="term" value="F:iron ion binding"/>
    <property type="evidence" value="ECO:0007669"/>
    <property type="project" value="InterPro"/>
</dbReference>
<accession>K6ZGY7</accession>
<evidence type="ECO:0000313" key="2">
    <source>
        <dbReference type="EMBL" id="GAC22645.1"/>
    </source>
</evidence>
<dbReference type="GO" id="GO:0020037">
    <property type="term" value="F:heme binding"/>
    <property type="evidence" value="ECO:0007669"/>
    <property type="project" value="InterPro"/>
</dbReference>
<dbReference type="AlphaFoldDB" id="K6ZGY7"/>
<evidence type="ECO:0008006" key="4">
    <source>
        <dbReference type="Google" id="ProtNLM"/>
    </source>
</evidence>
<evidence type="ECO:0000313" key="3">
    <source>
        <dbReference type="Proteomes" id="UP000006263"/>
    </source>
</evidence>
<dbReference type="SUPFAM" id="SSF48264">
    <property type="entry name" value="Cytochrome P450"/>
    <property type="match status" value="1"/>
</dbReference>
<dbReference type="RefSeq" id="WP_006990796.1">
    <property type="nucleotide sequence ID" value="NZ_BAEP01000005.1"/>
</dbReference>
<dbReference type="InterPro" id="IPR002397">
    <property type="entry name" value="Cyt_P450_B"/>
</dbReference>
<dbReference type="GO" id="GO:0004497">
    <property type="term" value="F:monooxygenase activity"/>
    <property type="evidence" value="ECO:0007669"/>
    <property type="project" value="InterPro"/>
</dbReference>
<dbReference type="EMBL" id="BAEP01000005">
    <property type="protein sequence ID" value="GAC22645.1"/>
    <property type="molecule type" value="Genomic_DNA"/>
</dbReference>
<dbReference type="OrthoDB" id="4258484at2"/>
<name>K6ZGY7_9ALTE</name>
<dbReference type="InterPro" id="IPR001128">
    <property type="entry name" value="Cyt_P450"/>
</dbReference>
<dbReference type="PANTHER" id="PTHR46696:SF6">
    <property type="entry name" value="P450, PUTATIVE (EUROFUNG)-RELATED"/>
    <property type="match status" value="1"/>
</dbReference>
<gene>
    <name evidence="2" type="ORF">GMES_0336</name>
</gene>
<dbReference type="PANTHER" id="PTHR46696">
    <property type="entry name" value="P450, PUTATIVE (EUROFUNG)-RELATED"/>
    <property type="match status" value="1"/>
</dbReference>
<protein>
    <recommendedName>
        <fullName evidence="4">Cytochrome P450</fullName>
    </recommendedName>
</protein>
<dbReference type="Pfam" id="PF00067">
    <property type="entry name" value="p450"/>
    <property type="match status" value="1"/>
</dbReference>
<comment type="caution">
    <text evidence="2">The sequence shown here is derived from an EMBL/GenBank/DDBJ whole genome shotgun (WGS) entry which is preliminary data.</text>
</comment>
<dbReference type="PRINTS" id="PR00359">
    <property type="entry name" value="BP450"/>
</dbReference>
<reference evidence="2 3" key="1">
    <citation type="journal article" date="2017" name="Antonie Van Leeuwenhoek">
        <title>Rhizobium rhizosphaerae sp. nov., a novel species isolated from rice rhizosphere.</title>
        <authorList>
            <person name="Zhao J.J."/>
            <person name="Zhang J."/>
            <person name="Zhang R.J."/>
            <person name="Zhang C.W."/>
            <person name="Yin H.Q."/>
            <person name="Zhang X.X."/>
        </authorList>
    </citation>
    <scope>NUCLEOTIDE SEQUENCE [LARGE SCALE GENOMIC DNA]</scope>
    <source>
        <strain evidence="2 3">KMM 241</strain>
    </source>
</reference>